<dbReference type="Proteomes" id="UP000600101">
    <property type="component" value="Unassembled WGS sequence"/>
</dbReference>
<name>A0A9X0UFP0_9PROT</name>
<evidence type="ECO:0000313" key="2">
    <source>
        <dbReference type="Proteomes" id="UP000600101"/>
    </source>
</evidence>
<proteinExistence type="predicted"/>
<comment type="caution">
    <text evidence="1">The sequence shown here is derived from an EMBL/GenBank/DDBJ whole genome shotgun (WGS) entry which is preliminary data.</text>
</comment>
<dbReference type="EMBL" id="JACOMF010000114">
    <property type="protein sequence ID" value="MBC4019074.1"/>
    <property type="molecule type" value="Genomic_DNA"/>
</dbReference>
<reference evidence="1" key="1">
    <citation type="submission" date="2020-08" db="EMBL/GenBank/DDBJ databases">
        <authorList>
            <person name="Hu Y."/>
            <person name="Nguyen S.V."/>
            <person name="Li F."/>
            <person name="Fanning S."/>
        </authorList>
    </citation>
    <scope>NUCLEOTIDE SEQUENCE</scope>
    <source>
        <strain evidence="1">SYSU D8009</strain>
    </source>
</reference>
<accession>A0A9X0UFP0</accession>
<keyword evidence="2" id="KW-1185">Reference proteome</keyword>
<feature type="non-terminal residue" evidence="1">
    <location>
        <position position="1"/>
    </location>
</feature>
<gene>
    <name evidence="1" type="ORF">H7965_27935</name>
</gene>
<organism evidence="1 2">
    <name type="scientific">Siccirubricoccus deserti</name>
    <dbReference type="NCBI Taxonomy" id="2013562"/>
    <lineage>
        <taxon>Bacteria</taxon>
        <taxon>Pseudomonadati</taxon>
        <taxon>Pseudomonadota</taxon>
        <taxon>Alphaproteobacteria</taxon>
        <taxon>Acetobacterales</taxon>
        <taxon>Roseomonadaceae</taxon>
        <taxon>Siccirubricoccus</taxon>
    </lineage>
</organism>
<evidence type="ECO:0000313" key="1">
    <source>
        <dbReference type="EMBL" id="MBC4019074.1"/>
    </source>
</evidence>
<protein>
    <submittedName>
        <fullName evidence="1">IS481 family transposase</fullName>
    </submittedName>
</protein>
<sequence>YNFGRRLKRLRGLTPYEFICKAWTAEPQRFTANPHHQMPGPNI</sequence>
<dbReference type="AlphaFoldDB" id="A0A9X0UFP0"/>